<gene>
    <name evidence="2" type="ORF">B0F88_104229</name>
</gene>
<evidence type="ECO:0000256" key="1">
    <source>
        <dbReference type="SAM" id="MobiDB-lite"/>
    </source>
</evidence>
<evidence type="ECO:0000313" key="3">
    <source>
        <dbReference type="Proteomes" id="UP000238071"/>
    </source>
</evidence>
<comment type="caution">
    <text evidence="2">The sequence shown here is derived from an EMBL/GenBank/DDBJ whole genome shotgun (WGS) entry which is preliminary data.</text>
</comment>
<reference evidence="2 3" key="1">
    <citation type="submission" date="2018-02" db="EMBL/GenBank/DDBJ databases">
        <title>Subsurface microbial communities from deep shales in Ohio and West Virginia, USA.</title>
        <authorList>
            <person name="Wrighton K."/>
        </authorList>
    </citation>
    <scope>NUCLEOTIDE SEQUENCE [LARGE SCALE GENOMIC DNA]</scope>
    <source>
        <strain evidence="2 3">OWC-G53F</strain>
    </source>
</reference>
<feature type="compositionally biased region" description="Acidic residues" evidence="1">
    <location>
        <begin position="1"/>
        <end position="10"/>
    </location>
</feature>
<proteinExistence type="predicted"/>
<evidence type="ECO:0008006" key="4">
    <source>
        <dbReference type="Google" id="ProtNLM"/>
    </source>
</evidence>
<sequence>MSEENIQDPNDEMKDPAESGAPKDAPEDAKKAAEPESPTADSNQVLVNSQIVDAVKQTRDAVRIGSSDTSKVIDSGIAYQKASQAAAFAVQDATDYLRNIMAISSTAQGMALKLLLETKDPSYSQILTQAQTAVTMAATNLETVGMSAISVATDFPR</sequence>
<protein>
    <recommendedName>
        <fullName evidence="4">Killing trait domain-containing protein</fullName>
    </recommendedName>
</protein>
<dbReference type="RefSeq" id="WP_104423220.1">
    <property type="nucleotide sequence ID" value="NZ_PTIY01000004.1"/>
</dbReference>
<keyword evidence="3" id="KW-1185">Reference proteome</keyword>
<dbReference type="Proteomes" id="UP000238071">
    <property type="component" value="Unassembled WGS sequence"/>
</dbReference>
<dbReference type="EMBL" id="PTIY01000004">
    <property type="protein sequence ID" value="PPK72434.1"/>
    <property type="molecule type" value="Genomic_DNA"/>
</dbReference>
<dbReference type="AlphaFoldDB" id="A0A2S6H4P8"/>
<organism evidence="2 3">
    <name type="scientific">Methylobacter tundripaludum</name>
    <dbReference type="NCBI Taxonomy" id="173365"/>
    <lineage>
        <taxon>Bacteria</taxon>
        <taxon>Pseudomonadati</taxon>
        <taxon>Pseudomonadota</taxon>
        <taxon>Gammaproteobacteria</taxon>
        <taxon>Methylococcales</taxon>
        <taxon>Methylococcaceae</taxon>
        <taxon>Methylobacter</taxon>
    </lineage>
</organism>
<feature type="compositionally biased region" description="Basic and acidic residues" evidence="1">
    <location>
        <begin position="24"/>
        <end position="34"/>
    </location>
</feature>
<accession>A0A2S6H4P8</accession>
<feature type="region of interest" description="Disordered" evidence="1">
    <location>
        <begin position="1"/>
        <end position="44"/>
    </location>
</feature>
<name>A0A2S6H4P8_9GAMM</name>
<evidence type="ECO:0000313" key="2">
    <source>
        <dbReference type="EMBL" id="PPK72434.1"/>
    </source>
</evidence>